<dbReference type="Proteomes" id="UP000823749">
    <property type="component" value="Chromosome 1"/>
</dbReference>
<feature type="compositionally biased region" description="Pro residues" evidence="1">
    <location>
        <begin position="165"/>
        <end position="176"/>
    </location>
</feature>
<sequence>MGKEEEEEEWFKRGAEVEVSFNEQGFRGSWYTGTVLRTVSKKNNKIFIEFHTLKADDKKASKPLRQFVDLVDVRPLAPRELSRSFNLSDLVDAFHNDGWWEGTVTDVIHHHHHNSNNSTSSSTYSVFFRSSREQIEFHESDLRLHREWDHGNWKPQLEPQLSQPPTSPSPPPPQQAPPARDN</sequence>
<proteinExistence type="predicted"/>
<dbReference type="SMART" id="SM00743">
    <property type="entry name" value="Agenet"/>
    <property type="match status" value="2"/>
</dbReference>
<dbReference type="CDD" id="cd20405">
    <property type="entry name" value="Tudor_Agenet_AtDUF_rpt1_3"/>
    <property type="match status" value="1"/>
</dbReference>
<reference evidence="3" key="1">
    <citation type="submission" date="2020-08" db="EMBL/GenBank/DDBJ databases">
        <title>Plant Genome Project.</title>
        <authorList>
            <person name="Zhang R.-G."/>
        </authorList>
    </citation>
    <scope>NUCLEOTIDE SEQUENCE</scope>
    <source>
        <strain evidence="3">WSP0</strain>
        <tissue evidence="3">Leaf</tissue>
    </source>
</reference>
<evidence type="ECO:0000313" key="3">
    <source>
        <dbReference type="EMBL" id="KAG5567845.1"/>
    </source>
</evidence>
<comment type="caution">
    <text evidence="3">The sequence shown here is derived from an EMBL/GenBank/DDBJ whole genome shotgun (WGS) entry which is preliminary data.</text>
</comment>
<organism evidence="3 4">
    <name type="scientific">Rhododendron griersonianum</name>
    <dbReference type="NCBI Taxonomy" id="479676"/>
    <lineage>
        <taxon>Eukaryota</taxon>
        <taxon>Viridiplantae</taxon>
        <taxon>Streptophyta</taxon>
        <taxon>Embryophyta</taxon>
        <taxon>Tracheophyta</taxon>
        <taxon>Spermatophyta</taxon>
        <taxon>Magnoliopsida</taxon>
        <taxon>eudicotyledons</taxon>
        <taxon>Gunneridae</taxon>
        <taxon>Pentapetalae</taxon>
        <taxon>asterids</taxon>
        <taxon>Ericales</taxon>
        <taxon>Ericaceae</taxon>
        <taxon>Ericoideae</taxon>
        <taxon>Rhodoreae</taxon>
        <taxon>Rhododendron</taxon>
    </lineage>
</organism>
<dbReference type="InterPro" id="IPR014002">
    <property type="entry name" value="Agenet_dom_plant"/>
</dbReference>
<dbReference type="PANTHER" id="PTHR31917">
    <property type="entry name" value="AGENET DOMAIN-CONTAINING PROTEIN-RELATED"/>
    <property type="match status" value="1"/>
</dbReference>
<accession>A0AAV6LSQ9</accession>
<feature type="domain" description="Agenet" evidence="2">
    <location>
        <begin position="9"/>
        <end position="81"/>
    </location>
</feature>
<dbReference type="Pfam" id="PF05641">
    <property type="entry name" value="Agenet"/>
    <property type="match status" value="1"/>
</dbReference>
<evidence type="ECO:0000313" key="4">
    <source>
        <dbReference type="Proteomes" id="UP000823749"/>
    </source>
</evidence>
<dbReference type="InterPro" id="IPR008395">
    <property type="entry name" value="Agenet-like_dom"/>
</dbReference>
<dbReference type="CDD" id="cd20406">
    <property type="entry name" value="Tudor_Agenet_AtDUF_rpt2_4"/>
    <property type="match status" value="1"/>
</dbReference>
<keyword evidence="4" id="KW-1185">Reference proteome</keyword>
<feature type="domain" description="Agenet" evidence="2">
    <location>
        <begin position="83"/>
        <end position="150"/>
    </location>
</feature>
<protein>
    <recommendedName>
        <fullName evidence="2">Agenet domain-containing protein</fullName>
    </recommendedName>
</protein>
<evidence type="ECO:0000256" key="1">
    <source>
        <dbReference type="SAM" id="MobiDB-lite"/>
    </source>
</evidence>
<gene>
    <name evidence="3" type="ORF">RHGRI_003130</name>
</gene>
<dbReference type="PANTHER" id="PTHR31917:SF164">
    <property type="entry name" value="DUF724 DOMAIN-CONTAINING PROTEIN 7-LIKE"/>
    <property type="match status" value="1"/>
</dbReference>
<evidence type="ECO:0000259" key="2">
    <source>
        <dbReference type="SMART" id="SM00743"/>
    </source>
</evidence>
<feature type="compositionally biased region" description="Low complexity" evidence="1">
    <location>
        <begin position="155"/>
        <end position="164"/>
    </location>
</feature>
<name>A0AAV6LSQ9_9ERIC</name>
<dbReference type="AlphaFoldDB" id="A0AAV6LSQ9"/>
<feature type="region of interest" description="Disordered" evidence="1">
    <location>
        <begin position="150"/>
        <end position="182"/>
    </location>
</feature>
<dbReference type="EMBL" id="JACTNZ010000001">
    <property type="protein sequence ID" value="KAG5567845.1"/>
    <property type="molecule type" value="Genomic_DNA"/>
</dbReference>